<reference evidence="4" key="1">
    <citation type="submission" date="2016-10" db="EMBL/GenBank/DDBJ databases">
        <authorList>
            <person name="Varghese N."/>
            <person name="Submissions S."/>
        </authorList>
    </citation>
    <scope>NUCLEOTIDE SEQUENCE [LARGE SCALE GENOMIC DNA]</scope>
    <source>
        <strain evidence="4">DSM 25811 / CCM 8410 / LMG 26954 / E90</strain>
    </source>
</reference>
<dbReference type="Gene3D" id="3.40.50.850">
    <property type="entry name" value="Isochorismatase-like"/>
    <property type="match status" value="1"/>
</dbReference>
<dbReference type="AlphaFoldDB" id="A0A1G6JWC7"/>
<dbReference type="EMBL" id="FMZO01000001">
    <property type="protein sequence ID" value="SDC22705.1"/>
    <property type="molecule type" value="Genomic_DNA"/>
</dbReference>
<evidence type="ECO:0000313" key="3">
    <source>
        <dbReference type="EMBL" id="SDC22705.1"/>
    </source>
</evidence>
<dbReference type="PANTHER" id="PTHR43540:SF6">
    <property type="entry name" value="ISOCHORISMATASE-LIKE DOMAIN-CONTAINING PROTEIN"/>
    <property type="match status" value="1"/>
</dbReference>
<evidence type="ECO:0000259" key="2">
    <source>
        <dbReference type="Pfam" id="PF00857"/>
    </source>
</evidence>
<accession>A0A1G6JWC7</accession>
<evidence type="ECO:0000313" key="4">
    <source>
        <dbReference type="Proteomes" id="UP000198757"/>
    </source>
</evidence>
<dbReference type="InterPro" id="IPR000868">
    <property type="entry name" value="Isochorismatase-like_dom"/>
</dbReference>
<name>A0A1G6JWC7_NIADE</name>
<proteinExistence type="predicted"/>
<dbReference type="InterPro" id="IPR036380">
    <property type="entry name" value="Isochorismatase-like_sf"/>
</dbReference>
<protein>
    <submittedName>
        <fullName evidence="3">Isochorismatase family protein</fullName>
    </submittedName>
</protein>
<keyword evidence="4" id="KW-1185">Reference proteome</keyword>
<dbReference type="InterPro" id="IPR050272">
    <property type="entry name" value="Isochorismatase-like_hydrls"/>
</dbReference>
<dbReference type="Proteomes" id="UP000198757">
    <property type="component" value="Unassembled WGS sequence"/>
</dbReference>
<dbReference type="Pfam" id="PF00857">
    <property type="entry name" value="Isochorismatase"/>
    <property type="match status" value="1"/>
</dbReference>
<evidence type="ECO:0000256" key="1">
    <source>
        <dbReference type="ARBA" id="ARBA00022801"/>
    </source>
</evidence>
<dbReference type="OrthoDB" id="9791276at2"/>
<feature type="domain" description="Isochorismatase-like" evidence="2">
    <location>
        <begin position="6"/>
        <end position="170"/>
    </location>
</feature>
<organism evidence="3 4">
    <name type="scientific">Niabella drilacis (strain DSM 25811 / CCM 8410 / CCUG 62505 / LMG 26954 / E90)</name>
    <dbReference type="NCBI Taxonomy" id="1285928"/>
    <lineage>
        <taxon>Bacteria</taxon>
        <taxon>Pseudomonadati</taxon>
        <taxon>Bacteroidota</taxon>
        <taxon>Chitinophagia</taxon>
        <taxon>Chitinophagales</taxon>
        <taxon>Chitinophagaceae</taxon>
        <taxon>Niabella</taxon>
    </lineage>
</organism>
<dbReference type="GO" id="GO:0016787">
    <property type="term" value="F:hydrolase activity"/>
    <property type="evidence" value="ECO:0007669"/>
    <property type="project" value="UniProtKB-KW"/>
</dbReference>
<dbReference type="PANTHER" id="PTHR43540">
    <property type="entry name" value="PEROXYUREIDOACRYLATE/UREIDOACRYLATE AMIDOHYDROLASE-RELATED"/>
    <property type="match status" value="1"/>
</dbReference>
<dbReference type="SUPFAM" id="SSF52499">
    <property type="entry name" value="Isochorismatase-like hydrolases"/>
    <property type="match status" value="1"/>
</dbReference>
<dbReference type="RefSeq" id="WP_090388558.1">
    <property type="nucleotide sequence ID" value="NZ_FMZO01000001.1"/>
</dbReference>
<dbReference type="STRING" id="1285928.SAMN04487894_101654"/>
<keyword evidence="1" id="KW-0378">Hydrolase</keyword>
<sequence>MSKTRIIIIDAQKDFTEPGFAYGKKQHALNHIGAVVQKLDGLLEQTQPGQVILVYSSYIPNQFEAGFSACIPGTEGHKLSLKNIQHCQQFEKKGHSCFSSNRFCDHLRQQQADHLILCGFLTEYCVKATALDAISEGFRVTLYPDLIGSADEKQAIKEQELQLLAQKGADIHWAGHSAL</sequence>
<dbReference type="CDD" id="cd00431">
    <property type="entry name" value="cysteine_hydrolases"/>
    <property type="match status" value="1"/>
</dbReference>
<gene>
    <name evidence="3" type="ORF">SAMN04487894_101654</name>
</gene>